<dbReference type="PANTHER" id="PTHR30267:SF2">
    <property type="entry name" value="PROTEIN PRKA"/>
    <property type="match status" value="1"/>
</dbReference>
<dbReference type="Pfam" id="PF08298">
    <property type="entry name" value="AAA_PrkA"/>
    <property type="match status" value="1"/>
</dbReference>
<evidence type="ECO:0000313" key="2">
    <source>
        <dbReference type="EMBL" id="GAF92231.1"/>
    </source>
</evidence>
<dbReference type="GO" id="GO:0004672">
    <property type="term" value="F:protein kinase activity"/>
    <property type="evidence" value="ECO:0007669"/>
    <property type="project" value="TreeGrafter"/>
</dbReference>
<gene>
    <name evidence="2" type="ORF">S01H1_27748</name>
</gene>
<feature type="domain" description="PrkA AAA" evidence="1">
    <location>
        <begin position="31"/>
        <end position="142"/>
    </location>
</feature>
<organism evidence="2">
    <name type="scientific">marine sediment metagenome</name>
    <dbReference type="NCBI Taxonomy" id="412755"/>
    <lineage>
        <taxon>unclassified sequences</taxon>
        <taxon>metagenomes</taxon>
        <taxon>ecological metagenomes</taxon>
    </lineage>
</organism>
<accession>X0TYL7</accession>
<evidence type="ECO:0000259" key="1">
    <source>
        <dbReference type="Pfam" id="PF08298"/>
    </source>
</evidence>
<reference evidence="2" key="1">
    <citation type="journal article" date="2014" name="Front. Microbiol.">
        <title>High frequency of phylogenetically diverse reductive dehalogenase-homologous genes in deep subseafloor sedimentary metagenomes.</title>
        <authorList>
            <person name="Kawai M."/>
            <person name="Futagami T."/>
            <person name="Toyoda A."/>
            <person name="Takaki Y."/>
            <person name="Nishi S."/>
            <person name="Hori S."/>
            <person name="Arai W."/>
            <person name="Tsubouchi T."/>
            <person name="Morono Y."/>
            <person name="Uchiyama I."/>
            <person name="Ito T."/>
            <person name="Fujiyama A."/>
            <person name="Inagaki F."/>
            <person name="Takami H."/>
        </authorList>
    </citation>
    <scope>NUCLEOTIDE SEQUENCE</scope>
    <source>
        <strain evidence="2">Expedition CK06-06</strain>
    </source>
</reference>
<protein>
    <recommendedName>
        <fullName evidence="1">PrkA AAA domain-containing protein</fullName>
    </recommendedName>
</protein>
<dbReference type="PANTHER" id="PTHR30267">
    <property type="entry name" value="PROTEIN KINASE PRKA"/>
    <property type="match status" value="1"/>
</dbReference>
<comment type="caution">
    <text evidence="2">The sequence shown here is derived from an EMBL/GenBank/DDBJ whole genome shotgun (WGS) entry which is preliminary data.</text>
</comment>
<dbReference type="EMBL" id="BARS01016922">
    <property type="protein sequence ID" value="GAF92231.1"/>
    <property type="molecule type" value="Genomic_DNA"/>
</dbReference>
<feature type="non-terminal residue" evidence="2">
    <location>
        <position position="172"/>
    </location>
</feature>
<proteinExistence type="predicted"/>
<dbReference type="InterPro" id="IPR013153">
    <property type="entry name" value="Prk_AAA"/>
</dbReference>
<name>X0TYL7_9ZZZZ</name>
<dbReference type="AlphaFoldDB" id="X0TYL7"/>
<sequence>MTKKSVNKVQDILSVLKTKINESADLDQVLSFTEYIEMVKEQPWITRNTQQLIHDMIQRSGCEYKFIYGSPLKQKWNFFIDPKAVGKNIVFGQAKAKENLIEKFSNSAKGLEASKRLWILLGPPGSAKSRSMEGIKYALKAYSKSDEGMTFTVLLPTIDERLKDKAIFTEKG</sequence>